<dbReference type="Gene3D" id="3.90.470.20">
    <property type="entry name" value="4'-phosphopantetheinyl transferase domain"/>
    <property type="match status" value="1"/>
</dbReference>
<dbReference type="InterPro" id="IPR036291">
    <property type="entry name" value="NAD(P)-bd_dom_sf"/>
</dbReference>
<evidence type="ECO:0000256" key="17">
    <source>
        <dbReference type="PIRNR" id="PIRNR000454"/>
    </source>
</evidence>
<dbReference type="PANTHER" id="PTHR10982">
    <property type="entry name" value="MALONYL COA-ACYL CARRIER PROTEIN TRANSACYLASE"/>
    <property type="match status" value="1"/>
</dbReference>
<dbReference type="InterPro" id="IPR047224">
    <property type="entry name" value="FAS_alpha_su_C"/>
</dbReference>
<dbReference type="InterPro" id="IPR004568">
    <property type="entry name" value="Ppantetheine-prot_Trfase_dom"/>
</dbReference>
<dbReference type="InterPro" id="IPR026025">
    <property type="entry name" value="FAS_alpha_yeast"/>
</dbReference>
<accession>A0A5N6TG04</accession>
<keyword evidence="5 19" id="KW-0479">Metal-binding</keyword>
<dbReference type="InterPro" id="IPR016039">
    <property type="entry name" value="Thiolase-like"/>
</dbReference>
<keyword evidence="11" id="KW-0444">Lipid biosynthesis</keyword>
<dbReference type="CDD" id="cd00828">
    <property type="entry name" value="elong_cond_enzymes"/>
    <property type="match status" value="1"/>
</dbReference>
<evidence type="ECO:0000256" key="1">
    <source>
        <dbReference type="ARBA" id="ARBA00007485"/>
    </source>
</evidence>
<dbReference type="InterPro" id="IPR014031">
    <property type="entry name" value="Ketoacyl_synth_C"/>
</dbReference>
<comment type="subunit">
    <text evidence="16">Fatty acid synthase is composed of alpha and beta subunits.</text>
</comment>
<dbReference type="FunFam" id="3.90.470.20:FF:000005">
    <property type="entry name" value="Fatty acid synthase alpha subunit FasA"/>
    <property type="match status" value="1"/>
</dbReference>
<feature type="active site" description="For beta-ketoacyl synthase activity" evidence="18">
    <location>
        <position position="1187"/>
    </location>
</feature>
<feature type="modified residue" description="O-(pantetheine 4'-phosphoryl)serine" evidence="20">
    <location>
        <position position="188"/>
    </location>
</feature>
<evidence type="ECO:0000256" key="2">
    <source>
        <dbReference type="ARBA" id="ARBA00022450"/>
    </source>
</evidence>
<dbReference type="InterPro" id="IPR008278">
    <property type="entry name" value="4-PPantetheinyl_Trfase_dom"/>
</dbReference>
<dbReference type="GO" id="GO:0004321">
    <property type="term" value="F:fatty-acyl-CoA synthase activity"/>
    <property type="evidence" value="ECO:0007669"/>
    <property type="project" value="UniProtKB-EC"/>
</dbReference>
<feature type="binding site" evidence="19">
    <location>
        <position position="1753"/>
    </location>
    <ligand>
        <name>Mg(2+)</name>
        <dbReference type="ChEBI" id="CHEBI:18420"/>
    </ligand>
</feature>
<dbReference type="SUPFAM" id="SSF52151">
    <property type="entry name" value="FabD/lysophospholipase-like"/>
    <property type="match status" value="1"/>
</dbReference>
<dbReference type="GO" id="GO:0042759">
    <property type="term" value="P:long-chain fatty acid biosynthetic process"/>
    <property type="evidence" value="ECO:0007669"/>
    <property type="project" value="UniProtKB-UniRule"/>
</dbReference>
<feature type="binding site" evidence="19">
    <location>
        <position position="1752"/>
    </location>
    <ligand>
        <name>Mg(2+)</name>
        <dbReference type="ChEBI" id="CHEBI:18420"/>
    </ligand>
</feature>
<dbReference type="InterPro" id="IPR018201">
    <property type="entry name" value="Ketoacyl_synth_AS"/>
</dbReference>
<keyword evidence="8" id="KW-0521">NADP</keyword>
<evidence type="ECO:0000256" key="14">
    <source>
        <dbReference type="ARBA" id="ARBA00048508"/>
    </source>
</evidence>
<keyword evidence="10" id="KW-0443">Lipid metabolism</keyword>
<dbReference type="SMART" id="SM00825">
    <property type="entry name" value="PKS_KS"/>
    <property type="match status" value="1"/>
</dbReference>
<evidence type="ECO:0000256" key="19">
    <source>
        <dbReference type="PIRSR" id="PIRSR000454-3"/>
    </source>
</evidence>
<comment type="similarity">
    <text evidence="1 17">Belongs to the thiolase-like superfamily. Fungal fatty acid synthetase subunit alpha family.</text>
</comment>
<evidence type="ECO:0000256" key="3">
    <source>
        <dbReference type="ARBA" id="ARBA00022553"/>
    </source>
</evidence>
<protein>
    <recommendedName>
        <fullName evidence="22">Ketosynthase family 3 (KS3) domain-containing protein</fullName>
    </recommendedName>
</protein>
<evidence type="ECO:0000313" key="23">
    <source>
        <dbReference type="EMBL" id="KAE8145031.1"/>
    </source>
</evidence>
<feature type="domain" description="Ketosynthase family 3 (KS3)" evidence="22">
    <location>
        <begin position="1002"/>
        <end position="1520"/>
    </location>
</feature>
<comment type="catalytic activity">
    <reaction evidence="13">
        <text>acetyl-CoA + n malonyl-CoA + 2n NADPH + 4n H(+) = a long-chain-acyl-CoA + n CoA + n CO2 + 2n NADP(+).</text>
        <dbReference type="EC" id="2.3.1.86"/>
    </reaction>
</comment>
<dbReference type="NCBIfam" id="TIGR00556">
    <property type="entry name" value="pantethn_trn"/>
    <property type="match status" value="1"/>
</dbReference>
<dbReference type="CDD" id="cd08950">
    <property type="entry name" value="KR_fFAS_SDR_c_like"/>
    <property type="match status" value="1"/>
</dbReference>
<evidence type="ECO:0000256" key="8">
    <source>
        <dbReference type="ARBA" id="ARBA00022857"/>
    </source>
</evidence>
<dbReference type="GO" id="GO:0044550">
    <property type="term" value="P:secondary metabolite biosynthetic process"/>
    <property type="evidence" value="ECO:0007669"/>
    <property type="project" value="UniProtKB-ARBA"/>
</dbReference>
<dbReference type="Proteomes" id="UP000325780">
    <property type="component" value="Unassembled WGS sequence"/>
</dbReference>
<dbReference type="PROSITE" id="PS52004">
    <property type="entry name" value="KS3_2"/>
    <property type="match status" value="1"/>
</dbReference>
<dbReference type="FunFam" id="3.90.25.70:FF:000001">
    <property type="entry name" value="Fatty acid synthase subunit alpha"/>
    <property type="match status" value="1"/>
</dbReference>
<keyword evidence="24" id="KW-1185">Reference proteome</keyword>
<proteinExistence type="inferred from homology"/>
<dbReference type="Pfam" id="PF00109">
    <property type="entry name" value="ketoacyl-synt"/>
    <property type="match status" value="1"/>
</dbReference>
<feature type="compositionally biased region" description="Polar residues" evidence="21">
    <location>
        <begin position="320"/>
        <end position="337"/>
    </location>
</feature>
<feature type="binding site" evidence="19">
    <location>
        <position position="1653"/>
    </location>
    <ligand>
        <name>Mg(2+)</name>
        <dbReference type="ChEBI" id="CHEBI:18420"/>
    </ligand>
</feature>
<dbReference type="SUPFAM" id="SSF51735">
    <property type="entry name" value="NAD(P)-binding Rossmann-fold domains"/>
    <property type="match status" value="1"/>
</dbReference>
<evidence type="ECO:0000256" key="10">
    <source>
        <dbReference type="ARBA" id="ARBA00023098"/>
    </source>
</evidence>
<dbReference type="Pfam" id="PF02801">
    <property type="entry name" value="Ketoacyl-synt_C"/>
    <property type="match status" value="1"/>
</dbReference>
<evidence type="ECO:0000256" key="13">
    <source>
        <dbReference type="ARBA" id="ARBA00048237"/>
    </source>
</evidence>
<dbReference type="InterPro" id="IPR050830">
    <property type="entry name" value="Fungal_FAS"/>
</dbReference>
<dbReference type="InterPro" id="IPR040899">
    <property type="entry name" value="Fas_alpha_ACP"/>
</dbReference>
<keyword evidence="6" id="KW-0276">Fatty acid metabolism</keyword>
<dbReference type="Gene3D" id="3.40.50.720">
    <property type="entry name" value="NAD(P)-binding Rossmann-like Domain"/>
    <property type="match status" value="2"/>
</dbReference>
<evidence type="ECO:0000256" key="6">
    <source>
        <dbReference type="ARBA" id="ARBA00022832"/>
    </source>
</evidence>
<dbReference type="Pfam" id="PF18314">
    <property type="entry name" value="FAS_I_H"/>
    <property type="match status" value="1"/>
</dbReference>
<comment type="catalytic activity">
    <reaction evidence="15">
        <text>a fatty acyl-[ACP] + malonyl-[ACP] + H(+) = a 3-oxoacyl-[ACP] + holo-[ACP] + CO2</text>
        <dbReference type="Rhea" id="RHEA:22836"/>
        <dbReference type="Rhea" id="RHEA-COMP:9623"/>
        <dbReference type="Rhea" id="RHEA-COMP:9685"/>
        <dbReference type="Rhea" id="RHEA-COMP:9916"/>
        <dbReference type="Rhea" id="RHEA-COMP:14125"/>
        <dbReference type="ChEBI" id="CHEBI:15378"/>
        <dbReference type="ChEBI" id="CHEBI:16526"/>
        <dbReference type="ChEBI" id="CHEBI:64479"/>
        <dbReference type="ChEBI" id="CHEBI:78449"/>
        <dbReference type="ChEBI" id="CHEBI:78776"/>
        <dbReference type="ChEBI" id="CHEBI:138651"/>
        <dbReference type="EC" id="2.3.1.41"/>
    </reaction>
</comment>
<dbReference type="Pfam" id="PF18325">
    <property type="entry name" value="Fas_alpha_ACP"/>
    <property type="match status" value="1"/>
</dbReference>
<keyword evidence="7 19" id="KW-0460">Magnesium</keyword>
<evidence type="ECO:0000256" key="20">
    <source>
        <dbReference type="PIRSR" id="PIRSR000454-4"/>
    </source>
</evidence>
<comment type="catalytic activity">
    <reaction evidence="14">
        <text>a (3R)-hydroxyacyl-[ACP] + NADP(+) = a 3-oxoacyl-[ACP] + NADPH + H(+)</text>
        <dbReference type="Rhea" id="RHEA:17397"/>
        <dbReference type="Rhea" id="RHEA-COMP:9916"/>
        <dbReference type="Rhea" id="RHEA-COMP:9945"/>
        <dbReference type="ChEBI" id="CHEBI:15378"/>
        <dbReference type="ChEBI" id="CHEBI:57783"/>
        <dbReference type="ChEBI" id="CHEBI:58349"/>
        <dbReference type="ChEBI" id="CHEBI:78776"/>
        <dbReference type="ChEBI" id="CHEBI:78827"/>
        <dbReference type="EC" id="1.1.1.100"/>
    </reaction>
</comment>
<keyword evidence="2 17" id="KW-0596">Phosphopantetheine</keyword>
<dbReference type="PIRSF" id="PIRSF000454">
    <property type="entry name" value="FAS_yeast_alpha"/>
    <property type="match status" value="1"/>
</dbReference>
<organism evidence="23 24">
    <name type="scientific">Aspergillus avenaceus</name>
    <dbReference type="NCBI Taxonomy" id="36643"/>
    <lineage>
        <taxon>Eukaryota</taxon>
        <taxon>Fungi</taxon>
        <taxon>Dikarya</taxon>
        <taxon>Ascomycota</taxon>
        <taxon>Pezizomycotina</taxon>
        <taxon>Eurotiomycetes</taxon>
        <taxon>Eurotiomycetidae</taxon>
        <taxon>Eurotiales</taxon>
        <taxon>Aspergillaceae</taxon>
        <taxon>Aspergillus</taxon>
        <taxon>Aspergillus subgen. Circumdati</taxon>
    </lineage>
</organism>
<evidence type="ECO:0000256" key="16">
    <source>
        <dbReference type="ARBA" id="ARBA00065422"/>
    </source>
</evidence>
<feature type="region of interest" description="Disordered" evidence="21">
    <location>
        <begin position="1594"/>
        <end position="1646"/>
    </location>
</feature>
<evidence type="ECO:0000256" key="4">
    <source>
        <dbReference type="ARBA" id="ARBA00022679"/>
    </source>
</evidence>
<dbReference type="InterPro" id="IPR014030">
    <property type="entry name" value="Ketoacyl_synth_N"/>
</dbReference>
<dbReference type="PROSITE" id="PS00606">
    <property type="entry name" value="KS3_1"/>
    <property type="match status" value="1"/>
</dbReference>
<sequence length="1767" mass="192717">MASQIASPPVSQGDQDRHDRDALAFKLLVELLSYHLASPVRWIETQNELLQQTPAIHRFLEVGPRTTLTPMAKKTAGLQPTARAPSQKSKYSFLSTADNVEDIYYEYPQQEVQHDDAQVEPQPAQPPVEPQATVAPSAAVESIRKVPSKQLALSASHILLAIVADKLRKPFDQVPFDTTIQDASGGKSTLQNEIIGILVSEFGKLPDGAEYMPLKDLGGALQGGFSGQPGKQMSALISKFINGKMPAGFNKSAIMEYLESSWGLSQTHSMVPLCLATAEPGGRLASKDSAQEFLGSFVQRYAPIVGISFTSQRMEVAGAHSSSTTTSQPGNQWSQGDQPGGPVAYQKAEQPYDDSRLQALTESTEEMTERLAQLEAELGEQFLDGVQPAFDLLKARHYDSWWNWVRADLISWLGQARDLNDQGSFEADDTVRHILNRWESSCTDILRSWSLGSGSGAFNSKMMQLAAAAERAGPIFLYTRPALGPKTVINDDGAVQTTEEPRTTPTYPGLIRQTRLSGSGTHLPFVNVQTRAELTDFAYDPDATNILLDTIHTGAATGFTYAGKSALVTGAGPDSIGAEIVKGLLQGGAQVVVTTSRHMSSSGPVFEKMYKKYGARGSKLTVVPMNQGSQQDCEALVQYIYGTDSPTGGDLDFVVPFAALNQVGEIHMLDDRAELAHRTMLVNLLRILGCIRKEKEDRMITTRPTTVILPMTCNEGTIGSDGLYAESKIALRSLFNRFYSESWADYLNVCGAAIGWTRGTGIMQPLNNISEEIEKLGVLTFTPAETAFNILALMTPEMGLLLEEQPILVDMAAGLREMWRLKDTISNAFSTIAKKQKVQKALRAERLLHAEVLLGQSTTESPVTPHSRRANLRLPFPHLPAYDKITSNLPELKGMVDLSRTVVVVGYSELGPWGSSRTRWEMEHDGKFSLAGYVEIAWTMGLIKHFSGELNGKAYVGWVDCETNDPVSDEEVPHKYHEHIMGHVGLRLIEPEGVMGYDPAKKESLHEVVVEWDLPPFECSKAAAEAFKHRHGDGVSIQSISEDEYRVVVKKGTSFMVPQASSFDTVVAGQVPKGWDPARYGIPEDIIQHVDRIALYLLCCVSEALLSAGIADPYELYQHIHVSELVSCLGTSDGPVTMAQRMFRDRYLDRHVQNDVLAEFFHNTMGAWVNMLLLSSTGPIRTPIGACATALECVDSGCEAIRSGRYKVALVGGSDEFAEEISYEFAQLKATINSTEQLRVGRLPAEMSRPTASSRKGFVESAGSGVQLLMSAELALEMGLPIYGIVAYSQMAGDQIGRSLPAPGKGVLSAARETASAKDSPLLDLSYRRVMFNQEMAEVEHWHSGQILTEGPSETLEFIKASKVRSAQHRWANDLWSQNPSMSQIKAALATWGLTIDDIQVASLHGTSTKANDRNESDVINTQMTHLGRTPGNPILVVCQKGLTGHPKGPAGAWQLNGCLQMMQTGIVPGNRNADNVDKALREFQHLVYPSEATKLGEIRATTVTSFGFGQKGAIAVVISPKYLFAAVSPSAFEDYRSRTLRRQMLANPAFVSGMLNHSVVKVKSSSPWKDEKGLHRMLLDPNCRLADDGTLVTKKPAEHPRPEPQPPKSPESTTSRRSQRTNSGNLSGSVRGMLDSISTSSNNASMTSVGIDVEDIGSVNTDNTIFLNRNFTPTERKFCSNSPNPRASYAGRWSAKEAVFKSLQISSLGPGAPMKSIEIVSESGIPKVKLHGRAQQAATSKGINRVEVSISHASERVIAIALAQRG</sequence>
<keyword evidence="3" id="KW-0597">Phosphoprotein</keyword>
<evidence type="ECO:0000256" key="9">
    <source>
        <dbReference type="ARBA" id="ARBA00023002"/>
    </source>
</evidence>
<evidence type="ECO:0000259" key="22">
    <source>
        <dbReference type="PROSITE" id="PS52004"/>
    </source>
</evidence>
<feature type="binding site" evidence="19">
    <location>
        <position position="1655"/>
    </location>
    <ligand>
        <name>Mg(2+)</name>
        <dbReference type="ChEBI" id="CHEBI:18420"/>
    </ligand>
</feature>
<dbReference type="GO" id="GO:0004315">
    <property type="term" value="F:3-oxoacyl-[acyl-carrier-protein] synthase activity"/>
    <property type="evidence" value="ECO:0007669"/>
    <property type="project" value="UniProtKB-EC"/>
</dbReference>
<evidence type="ECO:0000256" key="5">
    <source>
        <dbReference type="ARBA" id="ARBA00022723"/>
    </source>
</evidence>
<dbReference type="EMBL" id="ML742398">
    <property type="protein sequence ID" value="KAE8145031.1"/>
    <property type="molecule type" value="Genomic_DNA"/>
</dbReference>
<evidence type="ECO:0000256" key="15">
    <source>
        <dbReference type="ARBA" id="ARBA00049541"/>
    </source>
</evidence>
<keyword evidence="12" id="KW-0511">Multifunctional enzyme</keyword>
<reference evidence="23 24" key="1">
    <citation type="submission" date="2019-04" db="EMBL/GenBank/DDBJ databases">
        <title>Friends and foes A comparative genomics study of 23 Aspergillus species from section Flavi.</title>
        <authorList>
            <consortium name="DOE Joint Genome Institute"/>
            <person name="Kjaerbolling I."/>
            <person name="Vesth T."/>
            <person name="Frisvad J.C."/>
            <person name="Nybo J.L."/>
            <person name="Theobald S."/>
            <person name="Kildgaard S."/>
            <person name="Isbrandt T."/>
            <person name="Kuo A."/>
            <person name="Sato A."/>
            <person name="Lyhne E.K."/>
            <person name="Kogle M.E."/>
            <person name="Wiebenga A."/>
            <person name="Kun R.S."/>
            <person name="Lubbers R.J."/>
            <person name="Makela M.R."/>
            <person name="Barry K."/>
            <person name="Chovatia M."/>
            <person name="Clum A."/>
            <person name="Daum C."/>
            <person name="Haridas S."/>
            <person name="He G."/>
            <person name="LaButti K."/>
            <person name="Lipzen A."/>
            <person name="Mondo S."/>
            <person name="Riley R."/>
            <person name="Salamov A."/>
            <person name="Simmons B.A."/>
            <person name="Magnuson J.K."/>
            <person name="Henrissat B."/>
            <person name="Mortensen U.H."/>
            <person name="Larsen T.O."/>
            <person name="Devries R.P."/>
            <person name="Grigoriev I.V."/>
            <person name="Machida M."/>
            <person name="Baker S.E."/>
            <person name="Andersen M.R."/>
        </authorList>
    </citation>
    <scope>NUCLEOTIDE SEQUENCE [LARGE SCALE GENOMIC DNA]</scope>
    <source>
        <strain evidence="23 24">IBT 18842</strain>
    </source>
</reference>
<dbReference type="PANTHER" id="PTHR10982:SF21">
    <property type="entry name" value="FATTY ACID SYNTHASE SUBUNIT BETA"/>
    <property type="match status" value="1"/>
</dbReference>
<dbReference type="Pfam" id="PF01648">
    <property type="entry name" value="ACPS"/>
    <property type="match status" value="1"/>
</dbReference>
<dbReference type="SUPFAM" id="SSF56214">
    <property type="entry name" value="4'-phosphopantetheinyl transferase"/>
    <property type="match status" value="1"/>
</dbReference>
<dbReference type="GO" id="GO:0005835">
    <property type="term" value="C:fatty acid synthase complex"/>
    <property type="evidence" value="ECO:0007669"/>
    <property type="project" value="InterPro"/>
</dbReference>
<evidence type="ECO:0000256" key="21">
    <source>
        <dbReference type="SAM" id="MobiDB-lite"/>
    </source>
</evidence>
<dbReference type="SUPFAM" id="SSF53901">
    <property type="entry name" value="Thiolase-like"/>
    <property type="match status" value="2"/>
</dbReference>
<dbReference type="Gene3D" id="3.40.47.10">
    <property type="match status" value="2"/>
</dbReference>
<dbReference type="Pfam" id="PF00106">
    <property type="entry name" value="adh_short"/>
    <property type="match status" value="1"/>
</dbReference>
<feature type="binding site" evidence="19">
    <location>
        <position position="1654"/>
    </location>
    <ligand>
        <name>Mg(2+)</name>
        <dbReference type="ChEBI" id="CHEBI:18420"/>
    </ligand>
</feature>
<dbReference type="OrthoDB" id="4251012at2759"/>
<evidence type="ECO:0000256" key="11">
    <source>
        <dbReference type="ARBA" id="ARBA00023160"/>
    </source>
</evidence>
<evidence type="ECO:0000313" key="24">
    <source>
        <dbReference type="Proteomes" id="UP000325780"/>
    </source>
</evidence>
<evidence type="ECO:0000256" key="12">
    <source>
        <dbReference type="ARBA" id="ARBA00023268"/>
    </source>
</evidence>
<name>A0A5N6TG04_ASPAV</name>
<dbReference type="InterPro" id="IPR002347">
    <property type="entry name" value="SDR_fam"/>
</dbReference>
<dbReference type="Gene3D" id="3.90.25.70">
    <property type="match status" value="1"/>
</dbReference>
<keyword evidence="11" id="KW-0275">Fatty acid biosynthesis</keyword>
<dbReference type="GO" id="GO:0000287">
    <property type="term" value="F:magnesium ion binding"/>
    <property type="evidence" value="ECO:0007669"/>
    <property type="project" value="InterPro"/>
</dbReference>
<dbReference type="InterPro" id="IPR041550">
    <property type="entry name" value="FASI_helical"/>
</dbReference>
<dbReference type="InterPro" id="IPR020841">
    <property type="entry name" value="PKS_Beta-ketoAc_synthase_dom"/>
</dbReference>
<keyword evidence="4 17" id="KW-0808">Transferase</keyword>
<feature type="region of interest" description="Disordered" evidence="21">
    <location>
        <begin position="318"/>
        <end position="346"/>
    </location>
</feature>
<keyword evidence="9" id="KW-0560">Oxidoreductase</keyword>
<dbReference type="GO" id="GO:0004312">
    <property type="term" value="F:fatty acid synthase activity"/>
    <property type="evidence" value="ECO:0007669"/>
    <property type="project" value="InterPro"/>
</dbReference>
<dbReference type="GO" id="GO:0004316">
    <property type="term" value="F:3-oxoacyl-[acyl-carrier-protein] reductase (NADPH) activity"/>
    <property type="evidence" value="ECO:0007669"/>
    <property type="project" value="UniProtKB-EC"/>
</dbReference>
<evidence type="ECO:0000256" key="7">
    <source>
        <dbReference type="ARBA" id="ARBA00022842"/>
    </source>
</evidence>
<evidence type="ECO:0000256" key="18">
    <source>
        <dbReference type="PIRSR" id="PIRSR000454-1"/>
    </source>
</evidence>
<gene>
    <name evidence="23" type="ORF">BDV25DRAFT_134146</name>
</gene>
<dbReference type="InterPro" id="IPR016035">
    <property type="entry name" value="Acyl_Trfase/lysoPLipase"/>
</dbReference>
<dbReference type="InterPro" id="IPR037143">
    <property type="entry name" value="4-PPantetheinyl_Trfase_dom_sf"/>
</dbReference>
<dbReference type="GO" id="GO:0008897">
    <property type="term" value="F:holo-[acyl-carrier-protein] synthase activity"/>
    <property type="evidence" value="ECO:0007669"/>
    <property type="project" value="InterPro"/>
</dbReference>
<feature type="compositionally biased region" description="Polar residues" evidence="21">
    <location>
        <begin position="1637"/>
        <end position="1646"/>
    </location>
</feature>